<evidence type="ECO:0000256" key="4">
    <source>
        <dbReference type="ARBA" id="ARBA00023163"/>
    </source>
</evidence>
<evidence type="ECO:0000313" key="8">
    <source>
        <dbReference type="Proteomes" id="UP001165063"/>
    </source>
</evidence>
<comment type="subcellular location">
    <subcellularLocation>
        <location evidence="1">Nucleus</location>
    </subcellularLocation>
</comment>
<feature type="domain" description="Zn(2)-C6 fungal-type" evidence="6">
    <location>
        <begin position="6"/>
        <end position="36"/>
    </location>
</feature>
<keyword evidence="3" id="KW-0805">Transcription regulation</keyword>
<dbReference type="CDD" id="cd12148">
    <property type="entry name" value="fungal_TF_MHR"/>
    <property type="match status" value="1"/>
</dbReference>
<dbReference type="Proteomes" id="UP001165063">
    <property type="component" value="Unassembled WGS sequence"/>
</dbReference>
<dbReference type="CDD" id="cd00067">
    <property type="entry name" value="GAL4"/>
    <property type="match status" value="1"/>
</dbReference>
<dbReference type="PROSITE" id="PS00463">
    <property type="entry name" value="ZN2_CY6_FUNGAL_1"/>
    <property type="match status" value="1"/>
</dbReference>
<dbReference type="GO" id="GO:0008270">
    <property type="term" value="F:zinc ion binding"/>
    <property type="evidence" value="ECO:0007669"/>
    <property type="project" value="InterPro"/>
</dbReference>
<dbReference type="InterPro" id="IPR001138">
    <property type="entry name" value="Zn2Cys6_DnaBD"/>
</dbReference>
<dbReference type="Pfam" id="PF00172">
    <property type="entry name" value="Zn_clus"/>
    <property type="match status" value="1"/>
</dbReference>
<evidence type="ECO:0000313" key="7">
    <source>
        <dbReference type="EMBL" id="GMG25500.1"/>
    </source>
</evidence>
<keyword evidence="8" id="KW-1185">Reference proteome</keyword>
<dbReference type="PROSITE" id="PS50048">
    <property type="entry name" value="ZN2_CY6_FUNGAL_2"/>
    <property type="match status" value="1"/>
</dbReference>
<dbReference type="InterPro" id="IPR036864">
    <property type="entry name" value="Zn2-C6_fun-type_DNA-bd_sf"/>
</dbReference>
<dbReference type="SMART" id="SM00066">
    <property type="entry name" value="GAL4"/>
    <property type="match status" value="1"/>
</dbReference>
<dbReference type="Gene3D" id="4.10.240.10">
    <property type="entry name" value="Zn(2)-C6 fungal-type DNA-binding domain"/>
    <property type="match status" value="1"/>
</dbReference>
<dbReference type="GO" id="GO:0000981">
    <property type="term" value="F:DNA-binding transcription factor activity, RNA polymerase II-specific"/>
    <property type="evidence" value="ECO:0007669"/>
    <property type="project" value="InterPro"/>
</dbReference>
<protein>
    <submittedName>
        <fullName evidence="7">Unnamed protein product</fullName>
    </submittedName>
</protein>
<dbReference type="OrthoDB" id="5069333at2759"/>
<sequence>MASNVTCDYCRQKKIKCDKVLPRCGKCIKLGFQCGYTPKLRPGPKKRIFKEVTADDGTPAESPKQKQQRVTADQVKLFDLIPLSTITLIISTFVKLELGKDMGFEESYLLQLINEKRYLVIAGIVALVSYLNPKFRKFNDPVESYFNHLLKQRNSDMDPLELLQALVVNSTYKFTVGEPKQSLLSINEIVILIQQHNFHLLDLIPPTPDAMDDEQYQMTQRMKRCVYWYTYQIDKYSTYGTALGSRLPTIDHHVCLPGSGTSFGALKEFIFDEVSIPLEDLRFKCRPLHIRDYHLILLYIFEIISLWYKKVDFVNNATTSNPRVHARFMKDLILKEFREFDLKLEKLQNLYEYTLGELDESTTEGRSYFSKLFLPTNCQRSLLRQVTMEYLSNFKDEETVKVSESMRKEMLEILVGISLKVGLSNVETYNNVPFIVFQFNVILKILVYQSKKLITGDDSNDAALPTINFTNLMVSIITKLAYEYNNRLAESILDEYNSKLEISLIDSFFHMNQTFSAPTSSKDKLSYFDDFIIADVIKQ</sequence>
<name>A0A9W6YVU7_AMBMO</name>
<keyword evidence="2" id="KW-0479">Metal-binding</keyword>
<reference evidence="7" key="1">
    <citation type="submission" date="2023-04" db="EMBL/GenBank/DDBJ databases">
        <title>Ambrosiozyma monospora NBRC 1965.</title>
        <authorList>
            <person name="Ichikawa N."/>
            <person name="Sato H."/>
            <person name="Tonouchi N."/>
        </authorList>
    </citation>
    <scope>NUCLEOTIDE SEQUENCE</scope>
    <source>
        <strain evidence="7">NBRC 1965</strain>
    </source>
</reference>
<dbReference type="AlphaFoldDB" id="A0A9W6YVU7"/>
<dbReference type="InterPro" id="IPR050815">
    <property type="entry name" value="TF_fung"/>
</dbReference>
<keyword evidence="5" id="KW-0539">Nucleus</keyword>
<dbReference type="PANTHER" id="PTHR47338">
    <property type="entry name" value="ZN(II)2CYS6 TRANSCRIPTION FACTOR (EUROFUNG)-RELATED"/>
    <property type="match status" value="1"/>
</dbReference>
<dbReference type="EMBL" id="BSXU01001260">
    <property type="protein sequence ID" value="GMG25500.1"/>
    <property type="molecule type" value="Genomic_DNA"/>
</dbReference>
<accession>A0A9W6YVU7</accession>
<dbReference type="PANTHER" id="PTHR47338:SF5">
    <property type="entry name" value="ZN(II)2CYS6 TRANSCRIPTION FACTOR (EUROFUNG)"/>
    <property type="match status" value="1"/>
</dbReference>
<evidence type="ECO:0000256" key="2">
    <source>
        <dbReference type="ARBA" id="ARBA00022723"/>
    </source>
</evidence>
<evidence type="ECO:0000259" key="6">
    <source>
        <dbReference type="PROSITE" id="PS50048"/>
    </source>
</evidence>
<dbReference type="GO" id="GO:0005634">
    <property type="term" value="C:nucleus"/>
    <property type="evidence" value="ECO:0007669"/>
    <property type="project" value="UniProtKB-SubCell"/>
</dbReference>
<comment type="caution">
    <text evidence="7">The sequence shown here is derived from an EMBL/GenBank/DDBJ whole genome shotgun (WGS) entry which is preliminary data.</text>
</comment>
<keyword evidence="4" id="KW-0804">Transcription</keyword>
<proteinExistence type="predicted"/>
<dbReference type="SUPFAM" id="SSF57701">
    <property type="entry name" value="Zn2/Cys6 DNA-binding domain"/>
    <property type="match status" value="1"/>
</dbReference>
<organism evidence="7 8">
    <name type="scientific">Ambrosiozyma monospora</name>
    <name type="common">Yeast</name>
    <name type="synonym">Endomycopsis monosporus</name>
    <dbReference type="NCBI Taxonomy" id="43982"/>
    <lineage>
        <taxon>Eukaryota</taxon>
        <taxon>Fungi</taxon>
        <taxon>Dikarya</taxon>
        <taxon>Ascomycota</taxon>
        <taxon>Saccharomycotina</taxon>
        <taxon>Pichiomycetes</taxon>
        <taxon>Pichiales</taxon>
        <taxon>Pichiaceae</taxon>
        <taxon>Ambrosiozyma</taxon>
    </lineage>
</organism>
<evidence type="ECO:0000256" key="1">
    <source>
        <dbReference type="ARBA" id="ARBA00004123"/>
    </source>
</evidence>
<gene>
    <name evidence="7" type="ORF">Amon01_000311400</name>
</gene>
<evidence type="ECO:0000256" key="3">
    <source>
        <dbReference type="ARBA" id="ARBA00023015"/>
    </source>
</evidence>
<evidence type="ECO:0000256" key="5">
    <source>
        <dbReference type="ARBA" id="ARBA00023242"/>
    </source>
</evidence>